<dbReference type="GO" id="GO:0016206">
    <property type="term" value="F:catechol O-methyltransferase activity"/>
    <property type="evidence" value="ECO:0007669"/>
    <property type="project" value="UniProtKB-EC"/>
</dbReference>
<dbReference type="InterPro" id="IPR002935">
    <property type="entry name" value="SAM_O-MeTrfase"/>
</dbReference>
<dbReference type="Proteomes" id="UP001605036">
    <property type="component" value="Unassembled WGS sequence"/>
</dbReference>
<dbReference type="Pfam" id="PF01596">
    <property type="entry name" value="Methyltransf_3"/>
    <property type="match status" value="1"/>
</dbReference>
<accession>A0ABD1YJB3</accession>
<protein>
    <recommendedName>
        <fullName evidence="1">catechol O-methyltransferase</fullName>
        <ecNumber evidence="1">2.1.1.6</ecNumber>
    </recommendedName>
</protein>
<evidence type="ECO:0000313" key="8">
    <source>
        <dbReference type="Proteomes" id="UP001605036"/>
    </source>
</evidence>
<dbReference type="PANTHER" id="PTHR43836:SF2">
    <property type="entry name" value="CATECHOL O-METHYLTRANSFERASE 1-RELATED"/>
    <property type="match status" value="1"/>
</dbReference>
<name>A0ABD1YJB3_9MARC</name>
<evidence type="ECO:0000256" key="6">
    <source>
        <dbReference type="ARBA" id="ARBA00023453"/>
    </source>
</evidence>
<evidence type="ECO:0000313" key="7">
    <source>
        <dbReference type="EMBL" id="KAL2629572.1"/>
    </source>
</evidence>
<comment type="similarity">
    <text evidence="6">Belongs to the class I-like SAM-binding methyltransferase superfamily. Cation-dependent O-methyltransferase family.</text>
</comment>
<keyword evidence="2" id="KW-0489">Methyltransferase</keyword>
<organism evidence="7 8">
    <name type="scientific">Riccia fluitans</name>
    <dbReference type="NCBI Taxonomy" id="41844"/>
    <lineage>
        <taxon>Eukaryota</taxon>
        <taxon>Viridiplantae</taxon>
        <taxon>Streptophyta</taxon>
        <taxon>Embryophyta</taxon>
        <taxon>Marchantiophyta</taxon>
        <taxon>Marchantiopsida</taxon>
        <taxon>Marchantiidae</taxon>
        <taxon>Marchantiales</taxon>
        <taxon>Ricciaceae</taxon>
        <taxon>Riccia</taxon>
    </lineage>
</organism>
<evidence type="ECO:0000256" key="5">
    <source>
        <dbReference type="ARBA" id="ARBA00022939"/>
    </source>
</evidence>
<dbReference type="PROSITE" id="PS51682">
    <property type="entry name" value="SAM_OMT_I"/>
    <property type="match status" value="1"/>
</dbReference>
<dbReference type="AlphaFoldDB" id="A0ABD1YJB3"/>
<proteinExistence type="inferred from homology"/>
<evidence type="ECO:0000256" key="4">
    <source>
        <dbReference type="ARBA" id="ARBA00022691"/>
    </source>
</evidence>
<evidence type="ECO:0000256" key="1">
    <source>
        <dbReference type="ARBA" id="ARBA00012880"/>
    </source>
</evidence>
<evidence type="ECO:0000256" key="2">
    <source>
        <dbReference type="ARBA" id="ARBA00022603"/>
    </source>
</evidence>
<evidence type="ECO:0000256" key="3">
    <source>
        <dbReference type="ARBA" id="ARBA00022679"/>
    </source>
</evidence>
<dbReference type="PANTHER" id="PTHR43836">
    <property type="entry name" value="CATECHOL O-METHYLTRANSFERASE 1-RELATED"/>
    <property type="match status" value="1"/>
</dbReference>
<dbReference type="SUPFAM" id="SSF53335">
    <property type="entry name" value="S-adenosyl-L-methionine-dependent methyltransferases"/>
    <property type="match status" value="1"/>
</dbReference>
<dbReference type="CDD" id="cd02440">
    <property type="entry name" value="AdoMet_MTases"/>
    <property type="match status" value="1"/>
</dbReference>
<dbReference type="GO" id="GO:0006584">
    <property type="term" value="P:catecholamine metabolic process"/>
    <property type="evidence" value="ECO:0007669"/>
    <property type="project" value="UniProtKB-KW"/>
</dbReference>
<dbReference type="EMBL" id="JBHFFA010000004">
    <property type="protein sequence ID" value="KAL2629572.1"/>
    <property type="molecule type" value="Genomic_DNA"/>
</dbReference>
<keyword evidence="8" id="KW-1185">Reference proteome</keyword>
<keyword evidence="3" id="KW-0808">Transferase</keyword>
<sequence length="243" mass="27523">MAPEILSRTWTFLTAMTSKTIFMEGQAGDGREKQLLKSVVEDAERNPESVMKTIDKFANRSWLMNIGDDKGQLLDKAIADRKPKIILELGAYVGYSAVRISSQLDEGSKLISLEMCPENASITRQVVDHAGLSDKVTVVEGILTDKVEEIKRMLQELNAETFDFVFIDHDKRYYLSDYLLLKENGLVGKGTVLFADNMKIPGSPPYREYVLNSNKDEFDTVEHNTRFEYLSWLPDSVIISTLK</sequence>
<dbReference type="GO" id="GO:0032259">
    <property type="term" value="P:methylation"/>
    <property type="evidence" value="ECO:0007669"/>
    <property type="project" value="UniProtKB-KW"/>
</dbReference>
<keyword evidence="5" id="KW-0128">Catecholamine metabolism</keyword>
<reference evidence="7 8" key="1">
    <citation type="submission" date="2024-09" db="EMBL/GenBank/DDBJ databases">
        <title>Chromosome-scale assembly of Riccia fluitans.</title>
        <authorList>
            <person name="Paukszto L."/>
            <person name="Sawicki J."/>
            <person name="Karawczyk K."/>
            <person name="Piernik-Szablinska J."/>
            <person name="Szczecinska M."/>
            <person name="Mazdziarz M."/>
        </authorList>
    </citation>
    <scope>NUCLEOTIDE SEQUENCE [LARGE SCALE GENOMIC DNA]</scope>
    <source>
        <strain evidence="7">Rf_01</strain>
        <tissue evidence="7">Aerial parts of the thallus</tissue>
    </source>
</reference>
<dbReference type="Gene3D" id="3.40.50.150">
    <property type="entry name" value="Vaccinia Virus protein VP39"/>
    <property type="match status" value="1"/>
</dbReference>
<comment type="caution">
    <text evidence="7">The sequence shown here is derived from an EMBL/GenBank/DDBJ whole genome shotgun (WGS) entry which is preliminary data.</text>
</comment>
<dbReference type="EC" id="2.1.1.6" evidence="1"/>
<dbReference type="InterPro" id="IPR029063">
    <property type="entry name" value="SAM-dependent_MTases_sf"/>
</dbReference>
<gene>
    <name evidence="7" type="ORF">R1flu_014258</name>
</gene>
<keyword evidence="4" id="KW-0949">S-adenosyl-L-methionine</keyword>